<organism evidence="2 3">
    <name type="scientific">Triplophysa rosa</name>
    <name type="common">Cave loach</name>
    <dbReference type="NCBI Taxonomy" id="992332"/>
    <lineage>
        <taxon>Eukaryota</taxon>
        <taxon>Metazoa</taxon>
        <taxon>Chordata</taxon>
        <taxon>Craniata</taxon>
        <taxon>Vertebrata</taxon>
        <taxon>Euteleostomi</taxon>
        <taxon>Actinopterygii</taxon>
        <taxon>Neopterygii</taxon>
        <taxon>Teleostei</taxon>
        <taxon>Ostariophysi</taxon>
        <taxon>Cypriniformes</taxon>
        <taxon>Nemacheilidae</taxon>
        <taxon>Triplophysa</taxon>
    </lineage>
</organism>
<feature type="region of interest" description="Disordered" evidence="1">
    <location>
        <begin position="203"/>
        <end position="227"/>
    </location>
</feature>
<feature type="compositionally biased region" description="Low complexity" evidence="1">
    <location>
        <begin position="274"/>
        <end position="283"/>
    </location>
</feature>
<keyword evidence="3" id="KW-1185">Reference proteome</keyword>
<dbReference type="Proteomes" id="UP001059041">
    <property type="component" value="Linkage Group LG1"/>
</dbReference>
<protein>
    <submittedName>
        <fullName evidence="2">Uncharacterized protein</fullName>
    </submittedName>
</protein>
<gene>
    <name evidence="2" type="ORF">IRJ41_019705</name>
</gene>
<dbReference type="AlphaFoldDB" id="A0A9W7X5I6"/>
<name>A0A9W7X5I6_TRIRA</name>
<sequence length="393" mass="43687">MDPLLPTLNILDASVPQNRQTCLLKASKEAKSLASRNTCHERSTVPDKRTACHEAIKRCQPITSTPSEVQYHGQLNLTFGKCNGQSYKWLVENDVGYIKYRGSWVKDLLLRYVQQFPQVSCHLEMNVDRAIYGQGRFRSFPFLEMWQWYSLRKNLQADPQAGTAQERKMAQEANCSVRQWLVMKEEDIITKSLKRFRRYILDKENPPQDRTPPAAAASSSSSGSKGDRVCADDALLLETLASFEGEGDAGGRKKTLKTKARSDPPQKPHTYSVSSSAAPASAPGVDHGMTYNVTDADVTCAAIRPSTARSTLYKRKRSERSGVGPPAELKVYICALGGQSTQGHLKYRKKTYCESTKSSTSKGLAKQTFANFADFKKAVDNVLDSQSQPLESV</sequence>
<evidence type="ECO:0000313" key="3">
    <source>
        <dbReference type="Proteomes" id="UP001059041"/>
    </source>
</evidence>
<dbReference type="PANTHER" id="PTHR47773:SF1">
    <property type="entry name" value="C2H2-TYPE DOMAIN-CONTAINING PROTEIN"/>
    <property type="match status" value="1"/>
</dbReference>
<feature type="region of interest" description="Disordered" evidence="1">
    <location>
        <begin position="246"/>
        <end position="286"/>
    </location>
</feature>
<comment type="caution">
    <text evidence="2">The sequence shown here is derived from an EMBL/GenBank/DDBJ whole genome shotgun (WGS) entry which is preliminary data.</text>
</comment>
<dbReference type="PANTHER" id="PTHR47773">
    <property type="entry name" value="SI:DKEY-9I5.2-RELATED"/>
    <property type="match status" value="1"/>
</dbReference>
<reference evidence="2" key="1">
    <citation type="submission" date="2021-02" db="EMBL/GenBank/DDBJ databases">
        <title>Comparative genomics reveals that relaxation of natural selection precedes convergent phenotypic evolution of cavefish.</title>
        <authorList>
            <person name="Peng Z."/>
        </authorList>
    </citation>
    <scope>NUCLEOTIDE SEQUENCE</scope>
    <source>
        <tissue evidence="2">Muscle</tissue>
    </source>
</reference>
<evidence type="ECO:0000256" key="1">
    <source>
        <dbReference type="SAM" id="MobiDB-lite"/>
    </source>
</evidence>
<dbReference type="EMBL" id="JAFHDT010000001">
    <property type="protein sequence ID" value="KAI7814507.1"/>
    <property type="molecule type" value="Genomic_DNA"/>
</dbReference>
<accession>A0A9W7X5I6</accession>
<evidence type="ECO:0000313" key="2">
    <source>
        <dbReference type="EMBL" id="KAI7814507.1"/>
    </source>
</evidence>
<proteinExistence type="predicted"/>
<feature type="compositionally biased region" description="Low complexity" evidence="1">
    <location>
        <begin position="214"/>
        <end position="224"/>
    </location>
</feature>